<keyword evidence="1" id="KW-0418">Kinase</keyword>
<dbReference type="GO" id="GO:0005886">
    <property type="term" value="C:plasma membrane"/>
    <property type="evidence" value="ECO:0007669"/>
    <property type="project" value="TreeGrafter"/>
</dbReference>
<dbReference type="Pfam" id="PF06564">
    <property type="entry name" value="CBP_BcsQ"/>
    <property type="match status" value="1"/>
</dbReference>
<sequence>MKMIHWPWQDKNDVKPDACSFEEQGAAPLKNTDGWGRFTTDTEMLALCRSIDNLVPAHAPRVIQFIGIKGKEGVSTVVRELAVAATRMLKKRVLILDAAHHAPSQHAHFGLEEPYGWIEAIADGKPVTRACYPVEAEEQSLHLAPIAPNASLPHWCADGATLAPLFRGLKESFDLVLIDSAPALLSADTLATSRFCDGVILVFAAEGSWRLADAAKMRIAEHGGAILGVVFNKRTFHIPECIYKRLY</sequence>
<dbReference type="Proteomes" id="UP000306416">
    <property type="component" value="Unassembled WGS sequence"/>
</dbReference>
<dbReference type="PANTHER" id="PTHR32309">
    <property type="entry name" value="TYROSINE-PROTEIN KINASE"/>
    <property type="match status" value="1"/>
</dbReference>
<dbReference type="Gene3D" id="3.40.50.300">
    <property type="entry name" value="P-loop containing nucleotide triphosphate hydrolases"/>
    <property type="match status" value="1"/>
</dbReference>
<gene>
    <name evidence="1" type="ORF">E4633_08510</name>
</gene>
<dbReference type="InterPro" id="IPR017746">
    <property type="entry name" value="Cellulose_synthase_operon_BcsQ"/>
</dbReference>
<keyword evidence="1" id="KW-0808">Transferase</keyword>
<dbReference type="InterPro" id="IPR027417">
    <property type="entry name" value="P-loop_NTPase"/>
</dbReference>
<evidence type="ECO:0000313" key="2">
    <source>
        <dbReference type="Proteomes" id="UP000306416"/>
    </source>
</evidence>
<dbReference type="PANTHER" id="PTHR32309:SF13">
    <property type="entry name" value="FERRIC ENTEROBACTIN TRANSPORT PROTEIN FEPE"/>
    <property type="match status" value="1"/>
</dbReference>
<evidence type="ECO:0000313" key="1">
    <source>
        <dbReference type="EMBL" id="TGU72346.1"/>
    </source>
</evidence>
<comment type="caution">
    <text evidence="1">The sequence shown here is derived from an EMBL/GenBank/DDBJ whole genome shotgun (WGS) entry which is preliminary data.</text>
</comment>
<dbReference type="EMBL" id="SRSC01000002">
    <property type="protein sequence ID" value="TGU72346.1"/>
    <property type="molecule type" value="Genomic_DNA"/>
</dbReference>
<proteinExistence type="predicted"/>
<keyword evidence="2" id="KW-1185">Reference proteome</keyword>
<protein>
    <submittedName>
        <fullName evidence="1">Tyrosine-protein kinase family protein</fullName>
    </submittedName>
</protein>
<dbReference type="GO" id="GO:0004713">
    <property type="term" value="F:protein tyrosine kinase activity"/>
    <property type="evidence" value="ECO:0007669"/>
    <property type="project" value="TreeGrafter"/>
</dbReference>
<dbReference type="InterPro" id="IPR050445">
    <property type="entry name" value="Bact_polysacc_biosynth/exp"/>
</dbReference>
<name>A0A4S1CGZ4_9BACT</name>
<organism evidence="1 2">
    <name type="scientific">Geomonas terrae</name>
    <dbReference type="NCBI Taxonomy" id="2562681"/>
    <lineage>
        <taxon>Bacteria</taxon>
        <taxon>Pseudomonadati</taxon>
        <taxon>Thermodesulfobacteriota</taxon>
        <taxon>Desulfuromonadia</taxon>
        <taxon>Geobacterales</taxon>
        <taxon>Geobacteraceae</taxon>
        <taxon>Geomonas</taxon>
    </lineage>
</organism>
<dbReference type="SUPFAM" id="SSF52540">
    <property type="entry name" value="P-loop containing nucleoside triphosphate hydrolases"/>
    <property type="match status" value="1"/>
</dbReference>
<accession>A0A4S1CGZ4</accession>
<reference evidence="1 2" key="1">
    <citation type="submission" date="2019-04" db="EMBL/GenBank/DDBJ databases">
        <title>Geobacter oryzae sp. nov., ferric-reducing bacteria isolated from paddy soil.</title>
        <authorList>
            <person name="Xu Z."/>
            <person name="Masuda Y."/>
            <person name="Itoh H."/>
            <person name="Senoo K."/>
        </authorList>
    </citation>
    <scope>NUCLEOTIDE SEQUENCE [LARGE SCALE GENOMIC DNA]</scope>
    <source>
        <strain evidence="1 2">Red111</strain>
    </source>
</reference>
<dbReference type="AlphaFoldDB" id="A0A4S1CGZ4"/>